<reference evidence="2 3" key="1">
    <citation type="submission" date="2023-12" db="EMBL/GenBank/DDBJ databases">
        <title>Description of an unclassified Opitutus bacterium of Verrucomicrobiota.</title>
        <authorList>
            <person name="Zhang D.-F."/>
        </authorList>
    </citation>
    <scope>NUCLEOTIDE SEQUENCE [LARGE SCALE GENOMIC DNA]</scope>
    <source>
        <strain evidence="2 3">WL0086</strain>
    </source>
</reference>
<evidence type="ECO:0000259" key="1">
    <source>
        <dbReference type="Pfam" id="PF06445"/>
    </source>
</evidence>
<name>A0ABZ1CC18_9BACT</name>
<dbReference type="Pfam" id="PF06445">
    <property type="entry name" value="GyrI-like"/>
    <property type="match status" value="1"/>
</dbReference>
<proteinExistence type="predicted"/>
<dbReference type="InterPro" id="IPR029442">
    <property type="entry name" value="GyrI-like"/>
</dbReference>
<gene>
    <name evidence="2" type="ORF">K1X11_005945</name>
</gene>
<dbReference type="EMBL" id="CP139781">
    <property type="protein sequence ID" value="WRQ88940.1"/>
    <property type="molecule type" value="Genomic_DNA"/>
</dbReference>
<dbReference type="SUPFAM" id="SSF55136">
    <property type="entry name" value="Probable bacterial effector-binding domain"/>
    <property type="match status" value="1"/>
</dbReference>
<evidence type="ECO:0000313" key="2">
    <source>
        <dbReference type="EMBL" id="WRQ88940.1"/>
    </source>
</evidence>
<dbReference type="Proteomes" id="UP000738431">
    <property type="component" value="Chromosome"/>
</dbReference>
<dbReference type="Gene3D" id="3.20.80.10">
    <property type="entry name" value="Regulatory factor, effector binding domain"/>
    <property type="match status" value="1"/>
</dbReference>
<protein>
    <submittedName>
        <fullName evidence="2">GyrI-like domain-containing protein</fullName>
    </submittedName>
</protein>
<organism evidence="2 3">
    <name type="scientific">Actomonas aquatica</name>
    <dbReference type="NCBI Taxonomy" id="2866162"/>
    <lineage>
        <taxon>Bacteria</taxon>
        <taxon>Pseudomonadati</taxon>
        <taxon>Verrucomicrobiota</taxon>
        <taxon>Opitutia</taxon>
        <taxon>Opitutales</taxon>
        <taxon>Opitutaceae</taxon>
        <taxon>Actomonas</taxon>
    </lineage>
</organism>
<dbReference type="InterPro" id="IPR011256">
    <property type="entry name" value="Reg_factor_effector_dom_sf"/>
</dbReference>
<keyword evidence="3" id="KW-1185">Reference proteome</keyword>
<accession>A0ABZ1CC18</accession>
<dbReference type="RefSeq" id="WP_221030819.1">
    <property type="nucleotide sequence ID" value="NZ_CP139781.1"/>
</dbReference>
<evidence type="ECO:0000313" key="3">
    <source>
        <dbReference type="Proteomes" id="UP000738431"/>
    </source>
</evidence>
<sequence>MPATDKIDLFKSLKTEYASPRQPRLINTSPGRYLSLTGSAVPGSEAYGAHVADLYAVAYTMKFRAKLHGGLDYAVGKLECIWLSLPDARDATTGWRWQLLMRVPDAIGEDDLATTIDALIDKKKPESVRDVQLVALHEGRCVQMLHVGPYDREPETFALMAEFAAAEGLSTAGGHHEIYLSDPRRVEPDRLKTILRLPVTS</sequence>
<feature type="domain" description="GyrI-like small molecule binding" evidence="1">
    <location>
        <begin position="107"/>
        <end position="199"/>
    </location>
</feature>